<dbReference type="InterPro" id="IPR032812">
    <property type="entry name" value="SbsA_Ig"/>
</dbReference>
<dbReference type="AlphaFoldDB" id="B8I1Q1"/>
<proteinExistence type="predicted"/>
<keyword evidence="6" id="KW-1185">Reference proteome</keyword>
<feature type="chain" id="PRO_5002873632" description="SLH domain-containing protein" evidence="3">
    <location>
        <begin position="27"/>
        <end position="974"/>
    </location>
</feature>
<dbReference type="Gene3D" id="2.60.40.1220">
    <property type="match status" value="7"/>
</dbReference>
<dbReference type="SMR" id="B8I1Q1"/>
<organism evidence="5 6">
    <name type="scientific">Ruminiclostridium cellulolyticum (strain ATCC 35319 / DSM 5812 / JCM 6584 / H10)</name>
    <name type="common">Clostridium cellulolyticum</name>
    <dbReference type="NCBI Taxonomy" id="394503"/>
    <lineage>
        <taxon>Bacteria</taxon>
        <taxon>Bacillati</taxon>
        <taxon>Bacillota</taxon>
        <taxon>Clostridia</taxon>
        <taxon>Eubacteriales</taxon>
        <taxon>Oscillospiraceae</taxon>
        <taxon>Ruminiclostridium</taxon>
    </lineage>
</organism>
<dbReference type="STRING" id="394503.Ccel_3398"/>
<reference evidence="5 6" key="1">
    <citation type="submission" date="2009-01" db="EMBL/GenBank/DDBJ databases">
        <title>Complete sequence of Clostridium cellulolyticum H10.</title>
        <authorList>
            <consortium name="US DOE Joint Genome Institute"/>
            <person name="Lucas S."/>
            <person name="Copeland A."/>
            <person name="Lapidus A."/>
            <person name="Glavina del Rio T."/>
            <person name="Dalin E."/>
            <person name="Tice H."/>
            <person name="Bruce D."/>
            <person name="Goodwin L."/>
            <person name="Pitluck S."/>
            <person name="Chertkov O."/>
            <person name="Saunders E."/>
            <person name="Brettin T."/>
            <person name="Detter J.C."/>
            <person name="Han C."/>
            <person name="Larimer F."/>
            <person name="Land M."/>
            <person name="Hauser L."/>
            <person name="Kyrpides N."/>
            <person name="Ivanova N."/>
            <person name="Zhou J."/>
            <person name="Richardson P."/>
        </authorList>
    </citation>
    <scope>NUCLEOTIDE SEQUENCE [LARGE SCALE GENOMIC DNA]</scope>
    <source>
        <strain evidence="6">ATCC 35319 / DSM 5812 / JCM 6584 / H10</strain>
    </source>
</reference>
<keyword evidence="1 3" id="KW-0732">Signal</keyword>
<dbReference type="InterPro" id="IPR014755">
    <property type="entry name" value="Cu-Rt/internalin_Ig-like"/>
</dbReference>
<evidence type="ECO:0000259" key="4">
    <source>
        <dbReference type="PROSITE" id="PS51272"/>
    </source>
</evidence>
<keyword evidence="2" id="KW-0677">Repeat</keyword>
<evidence type="ECO:0000313" key="6">
    <source>
        <dbReference type="Proteomes" id="UP000001349"/>
    </source>
</evidence>
<feature type="domain" description="SLH" evidence="4">
    <location>
        <begin position="89"/>
        <end position="151"/>
    </location>
</feature>
<dbReference type="Pfam" id="PF13205">
    <property type="entry name" value="Big_5"/>
    <property type="match status" value="3"/>
</dbReference>
<sequence length="974" mass="102606" precursor="true">MRNLRKLTAVVIAVALVLTSMTAAFAASGSYEFEDQATVLKDLGIWQGDTTGDLMLGEDLTRAQGAVLVLKTVLGKTDKDMEAADVSKIASFDDADEVPAWAEGWVALAVQEGVMKGGNNKLAAGDPLKGKDLASMFMNALGFAAENDYATSVELLAAKSAGKILVAIADDITDADLTRDAASAVVFDTLTVKAKDATKTVVEVLVGTDATKKAVAEKAGLIVAPAAQTVTDVKPLNLKQVQITFAKDLVKADAEKIANYVVTEGTTDKATGGSVALQADGKSVIVTLGQGITNGATAVVEVKNFATYKSDAVKFEDSTVPTVLGVTVSGPNTLTVEYSEPVQLKSSTTPVTDAISGGEYKIDGGNYILTDIEININKVTLTVGVPLTEGAHKVSFESKGFIFDYAGYNVLPKTVEFTVTNDNTAPVLTLKSADPKQIVLTSNKPLKEDSVKSGNVRYRHTYNTDTYVVKGNDTKTVDLETISKVTLTDSGTTLTIDFSGNVIPLGATNLYIGYDDANGTQIQDLWGNKLPATTIPLNITLDTVKPTVTEVKFDNTLQLTVVFSEKLNKASAEDKGNYVIKDSAGKVIAVTGATLVNDDSLNKVQLAFTEELGGGSYTIEIKGVKDDAFVNNAMDTYTSTLNFTDKVAPKVTVASARIVISKDSANNADKKASIYIPFSEQMDPTTLVKANFMKAIGDPLSIDTKFVALGDNDTVTPAADGKSVTIVLDKNADAFVYDQVQIKVGLVKDVAGNTLATYVQDVKPAKDAIKIEKVEAIAKKQIKVTFDGRLSTITAKGFKLANEAGEQIALSVASVALNDDGKSVVVFNLGAELKEDATYANKEAVTVVLLSVDEAVALDTKSYLGAVISTSSETASDVIVPTVDTTTVMADGTIQVTFFEKIDASTLAAKTLNGFSVSGDVKIKSVGASGKVITLTPEDGKKFSDSTVVKYNSVAGITDESGNKVADFEKTAKK</sequence>
<dbReference type="RefSeq" id="WP_015926738.1">
    <property type="nucleotide sequence ID" value="NC_011898.1"/>
</dbReference>
<evidence type="ECO:0000256" key="2">
    <source>
        <dbReference type="ARBA" id="ARBA00022737"/>
    </source>
</evidence>
<dbReference type="Proteomes" id="UP000001349">
    <property type="component" value="Chromosome"/>
</dbReference>
<dbReference type="InterPro" id="IPR001119">
    <property type="entry name" value="SLH_dom"/>
</dbReference>
<name>B8I1Q1_RUMCH</name>
<dbReference type="HOGENOM" id="CLU_304779_0_0_9"/>
<feature type="signal peptide" evidence="3">
    <location>
        <begin position="1"/>
        <end position="26"/>
    </location>
</feature>
<gene>
    <name evidence="5" type="ordered locus">Ccel_3398</name>
</gene>
<dbReference type="PROSITE" id="PS51272">
    <property type="entry name" value="SLH"/>
    <property type="match status" value="1"/>
</dbReference>
<dbReference type="EMBL" id="CP001348">
    <property type="protein sequence ID" value="ACL77686.1"/>
    <property type="molecule type" value="Genomic_DNA"/>
</dbReference>
<dbReference type="eggNOG" id="COG0544">
    <property type="taxonomic scope" value="Bacteria"/>
</dbReference>
<evidence type="ECO:0000256" key="3">
    <source>
        <dbReference type="SAM" id="SignalP"/>
    </source>
</evidence>
<protein>
    <recommendedName>
        <fullName evidence="4">SLH domain-containing protein</fullName>
    </recommendedName>
</protein>
<dbReference type="OrthoDB" id="1736087at2"/>
<dbReference type="KEGG" id="cce:Ccel_3398"/>
<accession>B8I1Q1</accession>
<evidence type="ECO:0000256" key="1">
    <source>
        <dbReference type="ARBA" id="ARBA00022729"/>
    </source>
</evidence>
<evidence type="ECO:0000313" key="5">
    <source>
        <dbReference type="EMBL" id="ACL77686.1"/>
    </source>
</evidence>